<sequence length="312" mass="34354">MATIGAPLLQAKEGSPRGPLERREERLAWLMLLPVILALLALGVYPVLSTLWFSFQQGGSFGLGTTSAGLANYLRLLHDDQFWSALRFSLLYSLVTVCGQMICGTALALFANRSFRGRWLARAAILFPWAIPTATNSVIWAYMFNDQYGLVNSLLEHLGLVNPAHPIVWLGSAQLATLLIYVLAIWKANSLVALLVLAGLQGIPEEVYEAARVDGASRWQTLWRVTLPLLRPVLLVTLILRTIESLQAFDLISAFTNGGPGNATQNLGLYIYLQIQQFGDFGYGSTIAVVLTAITLVFIVLYMRTLLRTGTR</sequence>
<name>A0A328VE33_9CHLR</name>
<feature type="transmembrane region" description="Helical" evidence="7">
    <location>
        <begin position="178"/>
        <end position="200"/>
    </location>
</feature>
<dbReference type="OrthoDB" id="9809527at2"/>
<dbReference type="AlphaFoldDB" id="A0A328VE33"/>
<evidence type="ECO:0000259" key="8">
    <source>
        <dbReference type="PROSITE" id="PS50928"/>
    </source>
</evidence>
<dbReference type="SUPFAM" id="SSF161098">
    <property type="entry name" value="MetI-like"/>
    <property type="match status" value="1"/>
</dbReference>
<proteinExistence type="inferred from homology"/>
<dbReference type="Pfam" id="PF00528">
    <property type="entry name" value="BPD_transp_1"/>
    <property type="match status" value="1"/>
</dbReference>
<comment type="caution">
    <text evidence="9">The sequence shown here is derived from an EMBL/GenBank/DDBJ whole genome shotgun (WGS) entry which is preliminary data.</text>
</comment>
<gene>
    <name evidence="9" type="ORF">A4R35_01930</name>
</gene>
<dbReference type="EMBL" id="MCIF01000002">
    <property type="protein sequence ID" value="RAQ94272.1"/>
    <property type="molecule type" value="Genomic_DNA"/>
</dbReference>
<evidence type="ECO:0000256" key="1">
    <source>
        <dbReference type="ARBA" id="ARBA00004651"/>
    </source>
</evidence>
<feature type="transmembrane region" description="Helical" evidence="7">
    <location>
        <begin position="27"/>
        <end position="48"/>
    </location>
</feature>
<keyword evidence="4 7" id="KW-0812">Transmembrane</keyword>
<keyword evidence="6 7" id="KW-0472">Membrane</keyword>
<dbReference type="PROSITE" id="PS50928">
    <property type="entry name" value="ABC_TM1"/>
    <property type="match status" value="1"/>
</dbReference>
<organism evidence="9 10">
    <name type="scientific">Thermogemmatispora tikiterensis</name>
    <dbReference type="NCBI Taxonomy" id="1825093"/>
    <lineage>
        <taxon>Bacteria</taxon>
        <taxon>Bacillati</taxon>
        <taxon>Chloroflexota</taxon>
        <taxon>Ktedonobacteria</taxon>
        <taxon>Thermogemmatisporales</taxon>
        <taxon>Thermogemmatisporaceae</taxon>
        <taxon>Thermogemmatispora</taxon>
    </lineage>
</organism>
<feature type="transmembrane region" description="Helical" evidence="7">
    <location>
        <begin position="281"/>
        <end position="303"/>
    </location>
</feature>
<comment type="subcellular location">
    <subcellularLocation>
        <location evidence="1 7">Cell membrane</location>
        <topology evidence="1 7">Multi-pass membrane protein</topology>
    </subcellularLocation>
</comment>
<evidence type="ECO:0000256" key="3">
    <source>
        <dbReference type="ARBA" id="ARBA00022475"/>
    </source>
</evidence>
<keyword evidence="3" id="KW-1003">Cell membrane</keyword>
<dbReference type="GO" id="GO:0005886">
    <property type="term" value="C:plasma membrane"/>
    <property type="evidence" value="ECO:0007669"/>
    <property type="project" value="UniProtKB-SubCell"/>
</dbReference>
<reference evidence="9 10" key="1">
    <citation type="submission" date="2016-08" db="EMBL/GenBank/DDBJ databases">
        <title>Analysis of Carbohydrate Active Enzymes in Thermogemmatispora T81 Reveals Carbohydrate Degradation Ability.</title>
        <authorList>
            <person name="Tomazini A."/>
            <person name="Lal S."/>
            <person name="Stott M."/>
            <person name="Henrissat B."/>
            <person name="Polikarpov I."/>
            <person name="Sparling R."/>
            <person name="Levin D.B."/>
        </authorList>
    </citation>
    <scope>NUCLEOTIDE SEQUENCE [LARGE SCALE GENOMIC DNA]</scope>
    <source>
        <strain evidence="9 10">T81</strain>
    </source>
</reference>
<dbReference type="InterPro" id="IPR000515">
    <property type="entry name" value="MetI-like"/>
</dbReference>
<feature type="transmembrane region" description="Helical" evidence="7">
    <location>
        <begin position="123"/>
        <end position="143"/>
    </location>
</feature>
<protein>
    <recommendedName>
        <fullName evidence="8">ABC transmembrane type-1 domain-containing protein</fullName>
    </recommendedName>
</protein>
<dbReference type="InterPro" id="IPR035906">
    <property type="entry name" value="MetI-like_sf"/>
</dbReference>
<evidence type="ECO:0000313" key="10">
    <source>
        <dbReference type="Proteomes" id="UP000248706"/>
    </source>
</evidence>
<evidence type="ECO:0000256" key="6">
    <source>
        <dbReference type="ARBA" id="ARBA00023136"/>
    </source>
</evidence>
<evidence type="ECO:0000256" key="4">
    <source>
        <dbReference type="ARBA" id="ARBA00022692"/>
    </source>
</evidence>
<evidence type="ECO:0000313" key="9">
    <source>
        <dbReference type="EMBL" id="RAQ94272.1"/>
    </source>
</evidence>
<feature type="transmembrane region" description="Helical" evidence="7">
    <location>
        <begin position="90"/>
        <end position="111"/>
    </location>
</feature>
<dbReference type="Proteomes" id="UP000248706">
    <property type="component" value="Unassembled WGS sequence"/>
</dbReference>
<evidence type="ECO:0000256" key="5">
    <source>
        <dbReference type="ARBA" id="ARBA00022989"/>
    </source>
</evidence>
<dbReference type="PANTHER" id="PTHR43005">
    <property type="entry name" value="BLR7065 PROTEIN"/>
    <property type="match status" value="1"/>
</dbReference>
<keyword evidence="10" id="KW-1185">Reference proteome</keyword>
<dbReference type="PANTHER" id="PTHR43005:SF2">
    <property type="entry name" value="INTEGRAL MEMBRANE SUGAR TRANSPORT PROTEIN"/>
    <property type="match status" value="1"/>
</dbReference>
<keyword evidence="5 7" id="KW-1133">Transmembrane helix</keyword>
<dbReference type="Gene3D" id="1.10.3720.10">
    <property type="entry name" value="MetI-like"/>
    <property type="match status" value="1"/>
</dbReference>
<accession>A0A328VE33</accession>
<feature type="transmembrane region" description="Helical" evidence="7">
    <location>
        <begin position="221"/>
        <end position="243"/>
    </location>
</feature>
<evidence type="ECO:0000256" key="7">
    <source>
        <dbReference type="RuleBase" id="RU363032"/>
    </source>
</evidence>
<evidence type="ECO:0000256" key="2">
    <source>
        <dbReference type="ARBA" id="ARBA00022448"/>
    </source>
</evidence>
<feature type="domain" description="ABC transmembrane type-1" evidence="8">
    <location>
        <begin position="86"/>
        <end position="302"/>
    </location>
</feature>
<keyword evidence="2 7" id="KW-0813">Transport</keyword>
<dbReference type="GO" id="GO:0055085">
    <property type="term" value="P:transmembrane transport"/>
    <property type="evidence" value="ECO:0007669"/>
    <property type="project" value="InterPro"/>
</dbReference>
<dbReference type="CDD" id="cd06261">
    <property type="entry name" value="TM_PBP2"/>
    <property type="match status" value="1"/>
</dbReference>
<comment type="similarity">
    <text evidence="7">Belongs to the binding-protein-dependent transport system permease family.</text>
</comment>
<dbReference type="RefSeq" id="WP_112426035.1">
    <property type="nucleotide sequence ID" value="NZ_MCIF01000002.1"/>
</dbReference>